<dbReference type="GO" id="GO:0031177">
    <property type="term" value="F:phosphopantetheine binding"/>
    <property type="evidence" value="ECO:0007669"/>
    <property type="project" value="InterPro"/>
</dbReference>
<dbReference type="InterPro" id="IPR020806">
    <property type="entry name" value="PKS_PP-bd"/>
</dbReference>
<dbReference type="SMART" id="SM01294">
    <property type="entry name" value="PKS_PP_betabranch"/>
    <property type="match status" value="1"/>
</dbReference>
<dbReference type="PROSITE" id="PS00012">
    <property type="entry name" value="PHOSPHOPANTETHEINE"/>
    <property type="match status" value="1"/>
</dbReference>
<dbReference type="PANTHER" id="PTHR43775:SF51">
    <property type="entry name" value="INACTIVE PHENOLPHTHIOCEROL SYNTHESIS POLYKETIDE SYNTHASE TYPE I PKS1-RELATED"/>
    <property type="match status" value="1"/>
</dbReference>
<dbReference type="Gene3D" id="3.40.366.10">
    <property type="entry name" value="Malonyl-Coenzyme A Acyl Carrier Protein, domain 2"/>
    <property type="match status" value="1"/>
</dbReference>
<dbReference type="InterPro" id="IPR013968">
    <property type="entry name" value="PKS_KR"/>
</dbReference>
<keyword evidence="3" id="KW-0808">Transferase</keyword>
<dbReference type="InterPro" id="IPR032821">
    <property type="entry name" value="PKS_assoc"/>
</dbReference>
<dbReference type="Pfam" id="PF08659">
    <property type="entry name" value="KR"/>
    <property type="match status" value="1"/>
</dbReference>
<dbReference type="InterPro" id="IPR016035">
    <property type="entry name" value="Acyl_Trfase/lysoPLipase"/>
</dbReference>
<evidence type="ECO:0000259" key="5">
    <source>
        <dbReference type="PROSITE" id="PS52004"/>
    </source>
</evidence>
<dbReference type="FunFam" id="3.40.47.10:FF:000019">
    <property type="entry name" value="Polyketide synthase type I"/>
    <property type="match status" value="1"/>
</dbReference>
<dbReference type="InterPro" id="IPR006162">
    <property type="entry name" value="Ppantetheine_attach_site"/>
</dbReference>
<dbReference type="GO" id="GO:0004312">
    <property type="term" value="F:fatty acid synthase activity"/>
    <property type="evidence" value="ECO:0007669"/>
    <property type="project" value="TreeGrafter"/>
</dbReference>
<dbReference type="PROSITE" id="PS52004">
    <property type="entry name" value="KS3_2"/>
    <property type="match status" value="1"/>
</dbReference>
<dbReference type="OrthoDB" id="9778690at2"/>
<evidence type="ECO:0000313" key="6">
    <source>
        <dbReference type="EMBL" id="KJK33098.1"/>
    </source>
</evidence>
<dbReference type="Pfam" id="PF00109">
    <property type="entry name" value="ketoacyl-synt"/>
    <property type="match status" value="1"/>
</dbReference>
<keyword evidence="7" id="KW-1185">Reference proteome</keyword>
<dbReference type="RefSeq" id="WP_045318481.1">
    <property type="nucleotide sequence ID" value="NZ_JYJG01000586.1"/>
</dbReference>
<feature type="domain" description="Ketosynthase family 3 (KS3)" evidence="5">
    <location>
        <begin position="593"/>
        <end position="1010"/>
    </location>
</feature>
<keyword evidence="2" id="KW-0597">Phosphoprotein</keyword>
<dbReference type="EMBL" id="JYJG01000586">
    <property type="protein sequence ID" value="KJK33098.1"/>
    <property type="molecule type" value="Genomic_DNA"/>
</dbReference>
<sequence>VRHVRDAVRFHDTVRALDGSTFLEIGPDGVLSAMVSGIPLLRKDRGEEQAFVAGLARLHVSGARVDWSALFEGTGARRVDLPTYAFQHERYWPTVLDVAPVDRAKSSADSWRHRESWERITPRGKVSGTWLVLGAEDEFAREVAAAVGGVVVQEVPDTPFDGIVSLLALDGHADENGVPHGVIATMELIQSLARRGVRAPVWAVTRGAATSPAQSAVWGLGRVAALELPAQWGGLADVTGDVSQLAAVLAGDESEVEIREEGVFARRYDAAAPTDALWEPHGTVIVTGGTGALGTHVARDLKQRGVEKIVLVSRRGLDAPGAAELREELGAEVVACDVADRAAVERLLASYPPDAIVHTAGVLSDGVLESLAPERFADVFRSKVASALVLDELTRSLELDAFVLFSSVAGALGNPGQANYAAANAVLDAIARDRRSAGLPATSIAWGAWAGSGMAGGVGADLSTITMRPDLAVESMWRAVAEDAPTVAIAILPPKSKAREQKAVLNGDVLEVVRTAVASVLGYAGPHAVGVDREFRDLGFDSLTAVELRNQLSAATGQTLPASLVYDYPTPRRLAGHLRGGSVEEEVMSARADEPIAIVGMACRFPGDVNTPEQLWQLLIDGRDGMGAFPVDRDWDVESVLSTSITREAGFLAGTADFDPAFFGISPREALAMDPQQRFLLETTWEALERVGVDPLSLRGTQTGVFVGTNGQDYATLLTSSSEDTEGHAATGLAASVISGRLSYTFGFEGPAVTVDTACSASLVAMHLAVQSLRGGECSLAVSGGATIMTTPYAFAELTRQGALAANGRSKAFSDDADGAGWSEGVGMVVMERLSDAVRNGHQVLAVIRGSAVNQDGASNGLTAPNGPSQQRVIRAALANAGLSVGDVDVVEAHGTGTALGDPIEAQALINTYGADRAEPLWLGSVKSNIGHTQAAAGVAGVIKMVLALQNGVLPQTLHVAAPSPHIDWSAGTVELLTSAREWSPNGRARRAGVSAFGISGTNAHMILEEAPGQPELSD</sequence>
<dbReference type="GO" id="GO:0004315">
    <property type="term" value="F:3-oxoacyl-[acyl-carrier-protein] synthase activity"/>
    <property type="evidence" value="ECO:0007669"/>
    <property type="project" value="InterPro"/>
</dbReference>
<dbReference type="PATRIC" id="fig|68170.10.peg.3285"/>
<dbReference type="InterPro" id="IPR036736">
    <property type="entry name" value="ACP-like_sf"/>
</dbReference>
<dbReference type="PROSITE" id="PS50075">
    <property type="entry name" value="CARRIER"/>
    <property type="match status" value="1"/>
</dbReference>
<feature type="domain" description="Carrier" evidence="4">
    <location>
        <begin position="507"/>
        <end position="582"/>
    </location>
</feature>
<accession>A0A0F0GD22</accession>
<dbReference type="InterPro" id="IPR016039">
    <property type="entry name" value="Thiolase-like"/>
</dbReference>
<feature type="non-terminal residue" evidence="6">
    <location>
        <position position="1"/>
    </location>
</feature>
<dbReference type="SUPFAM" id="SSF52151">
    <property type="entry name" value="FabD/lysophospholipase-like"/>
    <property type="match status" value="1"/>
</dbReference>
<dbReference type="SUPFAM" id="SSF51735">
    <property type="entry name" value="NAD(P)-binding Rossmann-fold domains"/>
    <property type="match status" value="2"/>
</dbReference>
<evidence type="ECO:0000313" key="7">
    <source>
        <dbReference type="Proteomes" id="UP000033393"/>
    </source>
</evidence>
<dbReference type="InterPro" id="IPR018201">
    <property type="entry name" value="Ketoacyl_synth_AS"/>
</dbReference>
<dbReference type="InterPro" id="IPR036291">
    <property type="entry name" value="NAD(P)-bd_dom_sf"/>
</dbReference>
<gene>
    <name evidence="6" type="ORF">UK23_47585</name>
</gene>
<dbReference type="GO" id="GO:0006633">
    <property type="term" value="P:fatty acid biosynthetic process"/>
    <property type="evidence" value="ECO:0007669"/>
    <property type="project" value="InterPro"/>
</dbReference>
<dbReference type="InterPro" id="IPR020841">
    <property type="entry name" value="PKS_Beta-ketoAc_synthase_dom"/>
</dbReference>
<keyword evidence="1" id="KW-0596">Phosphopantetheine</keyword>
<dbReference type="SMART" id="SM00822">
    <property type="entry name" value="PKS_KR"/>
    <property type="match status" value="1"/>
</dbReference>
<organism evidence="6 7">
    <name type="scientific">Lentzea aerocolonigenes</name>
    <name type="common">Lechevalieria aerocolonigenes</name>
    <name type="synonym">Saccharothrix aerocolonigenes</name>
    <dbReference type="NCBI Taxonomy" id="68170"/>
    <lineage>
        <taxon>Bacteria</taxon>
        <taxon>Bacillati</taxon>
        <taxon>Actinomycetota</taxon>
        <taxon>Actinomycetes</taxon>
        <taxon>Pseudonocardiales</taxon>
        <taxon>Pseudonocardiaceae</taxon>
        <taxon>Lentzea</taxon>
    </lineage>
</organism>
<dbReference type="CDD" id="cd08952">
    <property type="entry name" value="KR_1_SDR_x"/>
    <property type="match status" value="1"/>
</dbReference>
<evidence type="ECO:0000259" key="4">
    <source>
        <dbReference type="PROSITE" id="PS50075"/>
    </source>
</evidence>
<feature type="non-terminal residue" evidence="6">
    <location>
        <position position="1019"/>
    </location>
</feature>
<proteinExistence type="predicted"/>
<evidence type="ECO:0000256" key="2">
    <source>
        <dbReference type="ARBA" id="ARBA00022553"/>
    </source>
</evidence>
<dbReference type="Pfam" id="PF02801">
    <property type="entry name" value="Ketoacyl-synt_C"/>
    <property type="match status" value="1"/>
</dbReference>
<dbReference type="SUPFAM" id="SSF47336">
    <property type="entry name" value="ACP-like"/>
    <property type="match status" value="1"/>
</dbReference>
<dbReference type="SMART" id="SM00823">
    <property type="entry name" value="PKS_PP"/>
    <property type="match status" value="1"/>
</dbReference>
<evidence type="ECO:0000256" key="1">
    <source>
        <dbReference type="ARBA" id="ARBA00022450"/>
    </source>
</evidence>
<dbReference type="CDD" id="cd00833">
    <property type="entry name" value="PKS"/>
    <property type="match status" value="1"/>
</dbReference>
<dbReference type="Gene3D" id="3.30.70.3290">
    <property type="match status" value="1"/>
</dbReference>
<dbReference type="Gene3D" id="3.40.50.720">
    <property type="entry name" value="NAD(P)-binding Rossmann-like Domain"/>
    <property type="match status" value="1"/>
</dbReference>
<dbReference type="PROSITE" id="PS00606">
    <property type="entry name" value="KS3_1"/>
    <property type="match status" value="1"/>
</dbReference>
<dbReference type="InterPro" id="IPR001227">
    <property type="entry name" value="Ac_transferase_dom_sf"/>
</dbReference>
<dbReference type="AlphaFoldDB" id="A0A0F0GD22"/>
<dbReference type="SMART" id="SM00825">
    <property type="entry name" value="PKS_KS"/>
    <property type="match status" value="1"/>
</dbReference>
<dbReference type="Gene3D" id="1.10.1200.10">
    <property type="entry name" value="ACP-like"/>
    <property type="match status" value="1"/>
</dbReference>
<dbReference type="InterPro" id="IPR014031">
    <property type="entry name" value="Ketoacyl_synth_C"/>
</dbReference>
<dbReference type="PANTHER" id="PTHR43775">
    <property type="entry name" value="FATTY ACID SYNTHASE"/>
    <property type="match status" value="1"/>
</dbReference>
<protein>
    <submittedName>
        <fullName evidence="6">Uncharacterized protein</fullName>
    </submittedName>
</protein>
<dbReference type="InterPro" id="IPR057326">
    <property type="entry name" value="KR_dom"/>
</dbReference>
<dbReference type="InterPro" id="IPR050091">
    <property type="entry name" value="PKS_NRPS_Biosynth_Enz"/>
</dbReference>
<dbReference type="Pfam" id="PF00550">
    <property type="entry name" value="PP-binding"/>
    <property type="match status" value="1"/>
</dbReference>
<dbReference type="eggNOG" id="COG3321">
    <property type="taxonomic scope" value="Bacteria"/>
</dbReference>
<dbReference type="InterPro" id="IPR009081">
    <property type="entry name" value="PP-bd_ACP"/>
</dbReference>
<dbReference type="Proteomes" id="UP000033393">
    <property type="component" value="Unassembled WGS sequence"/>
</dbReference>
<evidence type="ECO:0000256" key="3">
    <source>
        <dbReference type="ARBA" id="ARBA00022679"/>
    </source>
</evidence>
<name>A0A0F0GD22_LENAE</name>
<reference evidence="6 7" key="1">
    <citation type="submission" date="2015-02" db="EMBL/GenBank/DDBJ databases">
        <authorList>
            <person name="Ju K.-S."/>
            <person name="Doroghazi J.R."/>
            <person name="Metcalf W."/>
        </authorList>
    </citation>
    <scope>NUCLEOTIDE SEQUENCE [LARGE SCALE GENOMIC DNA]</scope>
    <source>
        <strain evidence="6 7">NRRL B-16140</strain>
    </source>
</reference>
<dbReference type="Pfam" id="PF16197">
    <property type="entry name" value="KAsynt_C_assoc"/>
    <property type="match status" value="1"/>
</dbReference>
<dbReference type="InterPro" id="IPR014030">
    <property type="entry name" value="Ketoacyl_synth_N"/>
</dbReference>
<dbReference type="SUPFAM" id="SSF53901">
    <property type="entry name" value="Thiolase-like"/>
    <property type="match status" value="1"/>
</dbReference>
<dbReference type="Gene3D" id="3.40.47.10">
    <property type="match status" value="1"/>
</dbReference>
<comment type="caution">
    <text evidence="6">The sequence shown here is derived from an EMBL/GenBank/DDBJ whole genome shotgun (WGS) entry which is preliminary data.</text>
</comment>